<reference evidence="1 2" key="1">
    <citation type="submission" date="2013-02" db="EMBL/GenBank/DDBJ databases">
        <title>The Genome Sequence of Enterococcus pallens BAA-351.</title>
        <authorList>
            <consortium name="The Broad Institute Genome Sequencing Platform"/>
            <consortium name="The Broad Institute Genome Sequencing Center for Infectious Disease"/>
            <person name="Earl A.M."/>
            <person name="Gilmore M.S."/>
            <person name="Lebreton F."/>
            <person name="Walker B."/>
            <person name="Young S.K."/>
            <person name="Zeng Q."/>
            <person name="Gargeya S."/>
            <person name="Fitzgerald M."/>
            <person name="Haas B."/>
            <person name="Abouelleil A."/>
            <person name="Alvarado L."/>
            <person name="Arachchi H.M."/>
            <person name="Berlin A.M."/>
            <person name="Chapman S.B."/>
            <person name="Dewar J."/>
            <person name="Goldberg J."/>
            <person name="Griggs A."/>
            <person name="Gujja S."/>
            <person name="Hansen M."/>
            <person name="Howarth C."/>
            <person name="Imamovic A."/>
            <person name="Larimer J."/>
            <person name="McCowan C."/>
            <person name="Murphy C."/>
            <person name="Neiman D."/>
            <person name="Pearson M."/>
            <person name="Priest M."/>
            <person name="Roberts A."/>
            <person name="Saif S."/>
            <person name="Shea T."/>
            <person name="Sisk P."/>
            <person name="Sykes S."/>
            <person name="Wortman J."/>
            <person name="Nusbaum C."/>
            <person name="Birren B."/>
        </authorList>
    </citation>
    <scope>NUCLEOTIDE SEQUENCE [LARGE SCALE GENOMIC DNA]</scope>
    <source>
        <strain evidence="1 2">ATCC BAA-351</strain>
    </source>
</reference>
<dbReference type="RefSeq" id="WP_010760056.1">
    <property type="nucleotide sequence ID" value="NZ_ASWD01000003.1"/>
</dbReference>
<dbReference type="Proteomes" id="UP000013782">
    <property type="component" value="Unassembled WGS sequence"/>
</dbReference>
<dbReference type="EMBL" id="AJAQ01000050">
    <property type="protein sequence ID" value="EOH86688.1"/>
    <property type="molecule type" value="Genomic_DNA"/>
</dbReference>
<organism evidence="1 2">
    <name type="scientific">Enterococcus pallens ATCC BAA-351</name>
    <dbReference type="NCBI Taxonomy" id="1158607"/>
    <lineage>
        <taxon>Bacteria</taxon>
        <taxon>Bacillati</taxon>
        <taxon>Bacillota</taxon>
        <taxon>Bacilli</taxon>
        <taxon>Lactobacillales</taxon>
        <taxon>Enterococcaceae</taxon>
        <taxon>Enterococcus</taxon>
    </lineage>
</organism>
<evidence type="ECO:0000313" key="1">
    <source>
        <dbReference type="EMBL" id="EOH86688.1"/>
    </source>
</evidence>
<comment type="caution">
    <text evidence="1">The sequence shown here is derived from an EMBL/GenBank/DDBJ whole genome shotgun (WGS) entry which is preliminary data.</text>
</comment>
<keyword evidence="2" id="KW-1185">Reference proteome</keyword>
<dbReference type="PATRIC" id="fig|1158607.3.peg.5112"/>
<dbReference type="eggNOG" id="ENOG502ZQEV">
    <property type="taxonomic scope" value="Bacteria"/>
</dbReference>
<dbReference type="STRING" id="160454.RV10_GL003335"/>
<protein>
    <submittedName>
        <fullName evidence="1">Uncharacterized protein</fullName>
    </submittedName>
</protein>
<sequence length="1186" mass="130527">MKVVSCDPAQTEVSPERYNACTFKIIDKWDPKEHAKTCDTMFYLSDGTGAYVWDCDEWIFLDFSGYTIPDWSAKENQKGYIDNKPFILLGNGLAVSKDGTLSVDITPADIGAATKEELSTHENNKSNPHNVTASQVGAYTKAEADNKDTGTLTAAKSYTDTHASRNDNPHSVTASQTGAFTKDESSVNVLDTITGTKPTLYSEQLLVDSEQGTGSIFVKDLIGTENLMGSFTNSIWKIDSATGRIIGEGVTNSKTISEITLPAGEYTLSFTIYKKPSISSTFSCYLDDVSIPAYAFGNINNFELELLYTRKLVLSKETRVKYTLWGNMNHEPLDFEMKIEKGEYTGYTPAPEWYGIVHGQPNLFDNTTNEWESFEVSTWDSGIAGSYTLEQLGLKAGDTIAVRSEISNDVGTAPLLSKVFLRNSEYVTVKQISTNYIMPGMSGISSGEIVITDDIKYLTWSKCARQSNPADLTKAKVRGFKLIKGSLAAMDEWTPSQSDSDLTPHNPKTLSESKNLFSAENATLGYFQGWSYKSDLEANATRACSVKIPVTAGKVYSVYSPILTGKANFIVLACYDSQDNKTYMYRTDKWIVPDATHTSSASYRPIVVTIPAGTAYVRLAVDSNGGAMTRDKLVGYNLKLIEGDFTKNAGMVPFSSDQYAALADPLKYVRAETLQVGRGAELQFDFPVIAELEKRHPHLFENTNSAEKTDKYLSILKSVKLVASSRGGGLNSTNTANSMRYYLLHLETVNANTWLLSTGAPDATQFQTKTVTFTGTYPRQIVEGGYKIYVSSRKNGNPDVGAITDGIIPAWVEVRDIALTVELEINGKTVVEEIAAEAAKSPIADFVGSGMTQTNILDFQGKVSGSHVVKPHWIGVQYANDLQVPSLFKTEVVQSRYNAVSKLDNDTLSSYSSAGTADQFPAALIRFNVIEDFKRRYNGVFETYGAVDLASQIAVMKKIIAGCKYSVWGCGVTPAGNKLNTAYWLDDTVYSTQKPFNATNEIREITYPLDQANAVRTIDKDGFVDILVYPDKSTAAIGSALYIDYLTFEYSTNLKLSDIIDAHNANQTGLTYNKKFPLNRGDGHLAVKQRNGIVELQLVVVNAVYSPNTKIYDNTEIDAVLSKIFKTFRLEKMNVNNMTTKEAVDLNALVEFAPSRIAFVAPNENEVEFTDTLGMLTFTLVPENEL</sequence>
<gene>
    <name evidence="1" type="ORF">UAU_05133</name>
</gene>
<accession>R2PTN4</accession>
<name>R2PTN4_9ENTE</name>
<dbReference type="HOGENOM" id="CLU_007376_0_0_9"/>
<dbReference type="AlphaFoldDB" id="R2PTN4"/>
<evidence type="ECO:0000313" key="2">
    <source>
        <dbReference type="Proteomes" id="UP000013782"/>
    </source>
</evidence>
<proteinExistence type="predicted"/>